<dbReference type="EMBL" id="JAJEPV010000016">
    <property type="protein sequence ID" value="MCC2119592.1"/>
    <property type="molecule type" value="Genomic_DNA"/>
</dbReference>
<sequence length="735" mass="85213">MNTRKKTYFTKLITSYSLLLVIVLILGIVFHFILSNNVKQELLNENMISLQNVTEQFNECYANIYLISKKMANNSSLSRLAEADHGEQAFYYNAYITKQTLLDMYSIYDYSLQPIQTYYIHLRHTDYVISYNNFENLYYFYKNTQKLDPAKYDEWKAALESSDNYNHFLPLDNFSTDYTSHKNDYCYTVSLQNYTFKNINADIVFELNADSMQQIADSIDVMRNGCLIIQESNGETLLTFNNNENLLSKIDSSQLAALDYNAQGYCSTVFQGTSVSVLHASAQTPNLDYYLIIPASSLKNPENKLLLVSLFIIFLGVIGSFFIIVLLSRANYKPYQAMEYRLQEMNFNHEELMRLNESQKITLRNYYFDQLIHGTILSEEEAAYAQNYLSIPNNTDSFAILYCNVYLDTLELNNGPQGIINILSPDYADVISDILSSYFTHSYIMQGQRNSTYTILLYNREELDNAENLFAQIHSSLLQEYNIWIYGGLGCTTSAISTIWKSYRQSKEAVKHVVSPNYLCLYCEILECQDSFFYPNEVAEQLYNFVKSGNFKQTKAIFNFIKDENFKKRKLNSKQVNWLLENIEITLLKVVRDNDISYDDSSLAGLSEDSTLENYEQIALELCEKNKQPENDNQLIVRIQTYIDEHYGDPSLCLSRISDLFHISESYFSFLFKKTVGVNFSTYLEQVRMTQAKHLLETTNIKITDLYVAVGYNNLTSFRRAFKKKYGVAPNAIRE</sequence>
<keyword evidence="4" id="KW-0472">Membrane</keyword>
<feature type="transmembrane region" description="Helical" evidence="4">
    <location>
        <begin position="12"/>
        <end position="34"/>
    </location>
</feature>
<evidence type="ECO:0000256" key="2">
    <source>
        <dbReference type="ARBA" id="ARBA00023125"/>
    </source>
</evidence>
<name>A0AAE2ZY11_9FIRM</name>
<evidence type="ECO:0000256" key="4">
    <source>
        <dbReference type="SAM" id="Phobius"/>
    </source>
</evidence>
<keyword evidence="4" id="KW-0812">Transmembrane</keyword>
<proteinExistence type="predicted"/>
<feature type="domain" description="HTH araC/xylS-type" evidence="5">
    <location>
        <begin position="637"/>
        <end position="735"/>
    </location>
</feature>
<reference evidence="6 7" key="1">
    <citation type="submission" date="2021-10" db="EMBL/GenBank/DDBJ databases">
        <title>Anaerobic single-cell dispensing facilitates the cultivation of human gut bacteria.</title>
        <authorList>
            <person name="Afrizal A."/>
        </authorList>
    </citation>
    <scope>NUCLEOTIDE SEQUENCE [LARGE SCALE GENOMIC DNA]</scope>
    <source>
        <strain evidence="6 7">CLA-AA-H273</strain>
    </source>
</reference>
<dbReference type="PROSITE" id="PS01124">
    <property type="entry name" value="HTH_ARAC_FAMILY_2"/>
    <property type="match status" value="1"/>
</dbReference>
<dbReference type="InterPro" id="IPR018060">
    <property type="entry name" value="HTH_AraC"/>
</dbReference>
<dbReference type="GO" id="GO:0003700">
    <property type="term" value="F:DNA-binding transcription factor activity"/>
    <property type="evidence" value="ECO:0007669"/>
    <property type="project" value="InterPro"/>
</dbReference>
<evidence type="ECO:0000313" key="6">
    <source>
        <dbReference type="EMBL" id="MCC2119592.1"/>
    </source>
</evidence>
<dbReference type="AlphaFoldDB" id="A0AAE2ZY11"/>
<keyword evidence="7" id="KW-1185">Reference proteome</keyword>
<dbReference type="GO" id="GO:0043565">
    <property type="term" value="F:sequence-specific DNA binding"/>
    <property type="evidence" value="ECO:0007669"/>
    <property type="project" value="InterPro"/>
</dbReference>
<keyword evidence="3" id="KW-0804">Transcription</keyword>
<dbReference type="Proteomes" id="UP001197795">
    <property type="component" value="Unassembled WGS sequence"/>
</dbReference>
<evidence type="ECO:0000256" key="3">
    <source>
        <dbReference type="ARBA" id="ARBA00023163"/>
    </source>
</evidence>
<comment type="caution">
    <text evidence="6">The sequence shown here is derived from an EMBL/GenBank/DDBJ whole genome shotgun (WGS) entry which is preliminary data.</text>
</comment>
<gene>
    <name evidence="6" type="ORF">LKD75_08310</name>
</gene>
<keyword evidence="4" id="KW-1133">Transmembrane helix</keyword>
<accession>A0AAE2ZY11</accession>
<dbReference type="RefSeq" id="WP_117465355.1">
    <property type="nucleotide sequence ID" value="NZ_JAJEPV010000016.1"/>
</dbReference>
<keyword evidence="2" id="KW-0238">DNA-binding</keyword>
<feature type="transmembrane region" description="Helical" evidence="4">
    <location>
        <begin position="305"/>
        <end position="328"/>
    </location>
</feature>
<dbReference type="SUPFAM" id="SSF46689">
    <property type="entry name" value="Homeodomain-like"/>
    <property type="match status" value="2"/>
</dbReference>
<dbReference type="PANTHER" id="PTHR43280">
    <property type="entry name" value="ARAC-FAMILY TRANSCRIPTIONAL REGULATOR"/>
    <property type="match status" value="1"/>
</dbReference>
<keyword evidence="1" id="KW-0805">Transcription regulation</keyword>
<dbReference type="InterPro" id="IPR009057">
    <property type="entry name" value="Homeodomain-like_sf"/>
</dbReference>
<evidence type="ECO:0000259" key="5">
    <source>
        <dbReference type="PROSITE" id="PS01124"/>
    </source>
</evidence>
<dbReference type="PANTHER" id="PTHR43280:SF2">
    <property type="entry name" value="HTH-TYPE TRANSCRIPTIONAL REGULATOR EXSA"/>
    <property type="match status" value="1"/>
</dbReference>
<protein>
    <submittedName>
        <fullName evidence="6">AraC family transcriptional regulator</fullName>
    </submittedName>
</protein>
<organism evidence="6 7">
    <name type="scientific">Waltera acetigignens</name>
    <dbReference type="NCBI Taxonomy" id="2981769"/>
    <lineage>
        <taxon>Bacteria</taxon>
        <taxon>Bacillati</taxon>
        <taxon>Bacillota</taxon>
        <taxon>Clostridia</taxon>
        <taxon>Lachnospirales</taxon>
        <taxon>Lachnospiraceae</taxon>
        <taxon>Waltera</taxon>
    </lineage>
</organism>
<dbReference type="Gene3D" id="1.10.10.60">
    <property type="entry name" value="Homeodomain-like"/>
    <property type="match status" value="2"/>
</dbReference>
<dbReference type="Pfam" id="PF12833">
    <property type="entry name" value="HTH_18"/>
    <property type="match status" value="1"/>
</dbReference>
<evidence type="ECO:0000256" key="1">
    <source>
        <dbReference type="ARBA" id="ARBA00023015"/>
    </source>
</evidence>
<evidence type="ECO:0000313" key="7">
    <source>
        <dbReference type="Proteomes" id="UP001197795"/>
    </source>
</evidence>
<dbReference type="SMART" id="SM00342">
    <property type="entry name" value="HTH_ARAC"/>
    <property type="match status" value="1"/>
</dbReference>